<evidence type="ECO:0000313" key="2">
    <source>
        <dbReference type="EMBL" id="KAJ9539170.1"/>
    </source>
</evidence>
<gene>
    <name evidence="2" type="ORF">OSB04_031903</name>
</gene>
<evidence type="ECO:0000313" key="3">
    <source>
        <dbReference type="Proteomes" id="UP001172457"/>
    </source>
</evidence>
<dbReference type="AlphaFoldDB" id="A0AA38SN12"/>
<name>A0AA38SN12_9ASTR</name>
<comment type="caution">
    <text evidence="2">The sequence shown here is derived from an EMBL/GenBank/DDBJ whole genome shotgun (WGS) entry which is preliminary data.</text>
</comment>
<reference evidence="2" key="1">
    <citation type="submission" date="2023-03" db="EMBL/GenBank/DDBJ databases">
        <title>Chromosome-scale reference genome and RAD-based genetic map of yellow starthistle (Centaurea solstitialis) reveal putative structural variation and QTLs associated with invader traits.</title>
        <authorList>
            <person name="Reatini B."/>
            <person name="Cang F.A."/>
            <person name="Jiang Q."/>
            <person name="Mckibben M.T.W."/>
            <person name="Barker M.S."/>
            <person name="Rieseberg L.H."/>
            <person name="Dlugosch K.M."/>
        </authorList>
    </citation>
    <scope>NUCLEOTIDE SEQUENCE</scope>
    <source>
        <strain evidence="2">CAN-66</strain>
        <tissue evidence="2">Leaf</tissue>
    </source>
</reference>
<dbReference type="InterPro" id="IPR021109">
    <property type="entry name" value="Peptidase_aspartic_dom_sf"/>
</dbReference>
<protein>
    <submittedName>
        <fullName evidence="2">Uncharacterized protein</fullName>
    </submittedName>
</protein>
<dbReference type="Proteomes" id="UP001172457">
    <property type="component" value="Chromosome 8"/>
</dbReference>
<feature type="region of interest" description="Disordered" evidence="1">
    <location>
        <begin position="284"/>
        <end position="306"/>
    </location>
</feature>
<sequence>MLTHSENGRKNLYDFYPSEELAAMKNKQVGRISQTLSGRTQGELPIQTQVNPKVDASKTVPMVDGVTTKKAWTDIYTKKYVPSDRESEPDYATDYDSEGITISFEHLLLRDPIYLSDEEEEDSKQGEYAEFMIPKPNKVKGKAKEEDAELIYIAPIKHDPGSYSLPFLFLTTEAVPIRIGNFVYLTEFIVADLPKDTEIPIILGRTFLHTAQVNLDMRNQVTTLGYDDKRISFNPDGEPVTHLHTPYVDPSQTFKEKANWPLLPHEQKKKMEDYPISQPIRNIRSRKRGNPTGNVKSEKQEQSGFATANFQVSRRGICSPWCQRTRSTSASASAPNVNYRAPDGTHAFTHFMNDSTLSAAKQAEYRDIMDRIKTHQIVVPRRPDWTLLQTLEIDGDVKAVLEKHAIGENGLEYYICKAWDRVFNINEILYRELILEFVTTYTFNPVKATEDCREKCVSFRLGGTWRSLSLAEFGVALGIYTQAEVNDPGFEEYMVATSKTPEGFNPREVCDIFGNGNFLSNIKVKGLLSPLDRLLHCMLVHVVNSRSSSEEKIPVYDLWLLSELSTDDRYPNAPYIIPVQL</sequence>
<organism evidence="2 3">
    <name type="scientific">Centaurea solstitialis</name>
    <name type="common">yellow star-thistle</name>
    <dbReference type="NCBI Taxonomy" id="347529"/>
    <lineage>
        <taxon>Eukaryota</taxon>
        <taxon>Viridiplantae</taxon>
        <taxon>Streptophyta</taxon>
        <taxon>Embryophyta</taxon>
        <taxon>Tracheophyta</taxon>
        <taxon>Spermatophyta</taxon>
        <taxon>Magnoliopsida</taxon>
        <taxon>eudicotyledons</taxon>
        <taxon>Gunneridae</taxon>
        <taxon>Pentapetalae</taxon>
        <taxon>asterids</taxon>
        <taxon>campanulids</taxon>
        <taxon>Asterales</taxon>
        <taxon>Asteraceae</taxon>
        <taxon>Carduoideae</taxon>
        <taxon>Cardueae</taxon>
        <taxon>Centaureinae</taxon>
        <taxon>Centaurea</taxon>
    </lineage>
</organism>
<dbReference type="Gene3D" id="2.40.70.10">
    <property type="entry name" value="Acid Proteases"/>
    <property type="match status" value="1"/>
</dbReference>
<evidence type="ECO:0000256" key="1">
    <source>
        <dbReference type="SAM" id="MobiDB-lite"/>
    </source>
</evidence>
<dbReference type="EMBL" id="JARYMX010000008">
    <property type="protein sequence ID" value="KAJ9539170.1"/>
    <property type="molecule type" value="Genomic_DNA"/>
</dbReference>
<accession>A0AA38SN12</accession>
<proteinExistence type="predicted"/>
<keyword evidence="3" id="KW-1185">Reference proteome</keyword>